<reference evidence="3" key="1">
    <citation type="submission" date="2022-12" db="EMBL/GenBank/DDBJ databases">
        <title>Draft genome assemblies for two species of Escallonia (Escalloniales).</title>
        <authorList>
            <person name="Chanderbali A."/>
            <person name="Dervinis C."/>
            <person name="Anghel I."/>
            <person name="Soltis D."/>
            <person name="Soltis P."/>
            <person name="Zapata F."/>
        </authorList>
    </citation>
    <scope>NUCLEOTIDE SEQUENCE</scope>
    <source>
        <strain evidence="3">UCBG92.1500</strain>
        <tissue evidence="3">Leaf</tissue>
    </source>
</reference>
<comment type="caution">
    <text evidence="3">The sequence shown here is derived from an EMBL/GenBank/DDBJ whole genome shotgun (WGS) entry which is preliminary data.</text>
</comment>
<evidence type="ECO:0008006" key="5">
    <source>
        <dbReference type="Google" id="ProtNLM"/>
    </source>
</evidence>
<evidence type="ECO:0000256" key="2">
    <source>
        <dbReference type="PROSITE-ProRule" id="PRU00708"/>
    </source>
</evidence>
<dbReference type="PROSITE" id="PS51375">
    <property type="entry name" value="PPR"/>
    <property type="match status" value="2"/>
</dbReference>
<protein>
    <recommendedName>
        <fullName evidence="5">Pentatricopeptide repeat-containing protein</fullName>
    </recommendedName>
</protein>
<evidence type="ECO:0000256" key="1">
    <source>
        <dbReference type="ARBA" id="ARBA00022737"/>
    </source>
</evidence>
<gene>
    <name evidence="3" type="ORF">RJ640_005050</name>
</gene>
<feature type="repeat" description="PPR" evidence="2">
    <location>
        <begin position="106"/>
        <end position="140"/>
    </location>
</feature>
<dbReference type="Pfam" id="PF01535">
    <property type="entry name" value="PPR"/>
    <property type="match status" value="2"/>
</dbReference>
<evidence type="ECO:0000313" key="4">
    <source>
        <dbReference type="Proteomes" id="UP001187471"/>
    </source>
</evidence>
<keyword evidence="1" id="KW-0677">Repeat</keyword>
<keyword evidence="4" id="KW-1185">Reference proteome</keyword>
<dbReference type="PANTHER" id="PTHR47926:SF540">
    <property type="entry name" value="PENTATRICOPEPTIDE REPEAT-CONTAINING PROTEIN"/>
    <property type="match status" value="1"/>
</dbReference>
<accession>A0AA88U625</accession>
<dbReference type="InterPro" id="IPR046960">
    <property type="entry name" value="PPR_At4g14850-like_plant"/>
</dbReference>
<dbReference type="InterPro" id="IPR011990">
    <property type="entry name" value="TPR-like_helical_dom_sf"/>
</dbReference>
<organism evidence="3 4">
    <name type="scientific">Escallonia rubra</name>
    <dbReference type="NCBI Taxonomy" id="112253"/>
    <lineage>
        <taxon>Eukaryota</taxon>
        <taxon>Viridiplantae</taxon>
        <taxon>Streptophyta</taxon>
        <taxon>Embryophyta</taxon>
        <taxon>Tracheophyta</taxon>
        <taxon>Spermatophyta</taxon>
        <taxon>Magnoliopsida</taxon>
        <taxon>eudicotyledons</taxon>
        <taxon>Gunneridae</taxon>
        <taxon>Pentapetalae</taxon>
        <taxon>asterids</taxon>
        <taxon>campanulids</taxon>
        <taxon>Escalloniales</taxon>
        <taxon>Escalloniaceae</taxon>
        <taxon>Escallonia</taxon>
    </lineage>
</organism>
<dbReference type="PANTHER" id="PTHR47926">
    <property type="entry name" value="PENTATRICOPEPTIDE REPEAT-CONTAINING PROTEIN"/>
    <property type="match status" value="1"/>
</dbReference>
<dbReference type="FunFam" id="1.25.40.10:FF:000285">
    <property type="entry name" value="Pentatricopeptide repeat-containing protein, chloroplastic"/>
    <property type="match status" value="1"/>
</dbReference>
<dbReference type="EMBL" id="JAVXUO010002540">
    <property type="protein sequence ID" value="KAK2972030.1"/>
    <property type="molecule type" value="Genomic_DNA"/>
</dbReference>
<dbReference type="InterPro" id="IPR002885">
    <property type="entry name" value="PPR_rpt"/>
</dbReference>
<feature type="repeat" description="PPR" evidence="2">
    <location>
        <begin position="5"/>
        <end position="39"/>
    </location>
</feature>
<dbReference type="NCBIfam" id="TIGR00756">
    <property type="entry name" value="PPR"/>
    <property type="match status" value="3"/>
</dbReference>
<proteinExistence type="predicted"/>
<dbReference type="Proteomes" id="UP001187471">
    <property type="component" value="Unassembled WGS sequence"/>
</dbReference>
<dbReference type="AlphaFoldDB" id="A0AA88U625"/>
<sequence>MPERSIVSWTALLSGYSQNGYSEKALMVFSEMHRAGVRANQFTYGSALRACTSMMCLDGGKQIQGCIQKGRFCDNVFVLSALVDLHSKCGKMKDACYIFDVMPERDVVSWNAMIGGYAVQKFGNDAFIMFRSMLREGFDVPLLSSNYAAGANEVVDGDTWVDE</sequence>
<dbReference type="GO" id="GO:0003723">
    <property type="term" value="F:RNA binding"/>
    <property type="evidence" value="ECO:0007669"/>
    <property type="project" value="InterPro"/>
</dbReference>
<dbReference type="Gene3D" id="1.25.40.10">
    <property type="entry name" value="Tetratricopeptide repeat domain"/>
    <property type="match status" value="2"/>
</dbReference>
<dbReference type="GO" id="GO:0009451">
    <property type="term" value="P:RNA modification"/>
    <property type="evidence" value="ECO:0007669"/>
    <property type="project" value="InterPro"/>
</dbReference>
<evidence type="ECO:0000313" key="3">
    <source>
        <dbReference type="EMBL" id="KAK2972030.1"/>
    </source>
</evidence>
<dbReference type="Pfam" id="PF13041">
    <property type="entry name" value="PPR_2"/>
    <property type="match status" value="1"/>
</dbReference>
<name>A0AA88U625_9ASTE</name>